<evidence type="ECO:0000313" key="1">
    <source>
        <dbReference type="EMBL" id="RZC78292.1"/>
    </source>
</evidence>
<keyword evidence="2" id="KW-1185">Reference proteome</keyword>
<dbReference type="Proteomes" id="UP000316621">
    <property type="component" value="Chromosome 9"/>
</dbReference>
<sequence length="323" mass="36281">MASSSSPKIHLYKKSAIEAGTPGDYYLDPSDNLMKIRSAWGIVEHEDYLVLSVDLFAIGDLVLLGPEPEEYEIQIVVALENKEKAARFKHRDGMKVFRIKMNPKFIKKINTKDDATYKVLPEDSSKLARVMIYKLKLKESAVMASSSSPKIHLFKKSAIEAGTPEDYYLDPSDNLMKIAFMWSVVEHEDDLVLSINMVLIGDLVFIEVDGEKNIINIEVDVENKRKAARFHHEDGMKNFSIVMNPKFLKLDLNSDPSPYSVSEDHGGTTNLLITKLKLKKELSAGRISDLDLGPPEPESTAKLLKNKLKLKKESSAGRISDLD</sequence>
<dbReference type="Gramene" id="RZC78292">
    <property type="protein sequence ID" value="RZC78292"/>
    <property type="gene ID" value="C5167_002498"/>
</dbReference>
<dbReference type="AlphaFoldDB" id="A0A4Y7L0W6"/>
<protein>
    <submittedName>
        <fullName evidence="1">Uncharacterized protein</fullName>
    </submittedName>
</protein>
<organism evidence="1 2">
    <name type="scientific">Papaver somniferum</name>
    <name type="common">Opium poppy</name>
    <dbReference type="NCBI Taxonomy" id="3469"/>
    <lineage>
        <taxon>Eukaryota</taxon>
        <taxon>Viridiplantae</taxon>
        <taxon>Streptophyta</taxon>
        <taxon>Embryophyta</taxon>
        <taxon>Tracheophyta</taxon>
        <taxon>Spermatophyta</taxon>
        <taxon>Magnoliopsida</taxon>
        <taxon>Ranunculales</taxon>
        <taxon>Papaveraceae</taxon>
        <taxon>Papaveroideae</taxon>
        <taxon>Papaver</taxon>
    </lineage>
</organism>
<dbReference type="EMBL" id="CM010723">
    <property type="protein sequence ID" value="RZC78292.1"/>
    <property type="molecule type" value="Genomic_DNA"/>
</dbReference>
<gene>
    <name evidence="1" type="ORF">C5167_002498</name>
</gene>
<name>A0A4Y7L0W6_PAPSO</name>
<dbReference type="OrthoDB" id="1962482at2759"/>
<proteinExistence type="predicted"/>
<reference evidence="1 2" key="1">
    <citation type="journal article" date="2018" name="Science">
        <title>The opium poppy genome and morphinan production.</title>
        <authorList>
            <person name="Guo L."/>
            <person name="Winzer T."/>
            <person name="Yang X."/>
            <person name="Li Y."/>
            <person name="Ning Z."/>
            <person name="He Z."/>
            <person name="Teodor R."/>
            <person name="Lu Y."/>
            <person name="Bowser T.A."/>
            <person name="Graham I.A."/>
            <person name="Ye K."/>
        </authorList>
    </citation>
    <scope>NUCLEOTIDE SEQUENCE [LARGE SCALE GENOMIC DNA]</scope>
    <source>
        <strain evidence="2">cv. HN1</strain>
        <tissue evidence="1">Leaves</tissue>
    </source>
</reference>
<evidence type="ECO:0000313" key="2">
    <source>
        <dbReference type="Proteomes" id="UP000316621"/>
    </source>
</evidence>
<accession>A0A4Y7L0W6</accession>